<dbReference type="InterPro" id="IPR029052">
    <property type="entry name" value="Metallo-depent_PP-like"/>
</dbReference>
<keyword evidence="4" id="KW-1185">Reference proteome</keyword>
<protein>
    <submittedName>
        <fullName evidence="3">Metallophosphoesterase</fullName>
    </submittedName>
</protein>
<dbReference type="Proteomes" id="UP001195963">
    <property type="component" value="Unassembled WGS sequence"/>
</dbReference>
<proteinExistence type="predicted"/>
<evidence type="ECO:0000259" key="2">
    <source>
        <dbReference type="SMART" id="SM00156"/>
    </source>
</evidence>
<dbReference type="PANTHER" id="PTHR46546:SF4">
    <property type="entry name" value="SHEWANELLA-LIKE PROTEIN PHOSPHATASE 1"/>
    <property type="match status" value="1"/>
</dbReference>
<dbReference type="Gene3D" id="3.60.21.10">
    <property type="match status" value="1"/>
</dbReference>
<gene>
    <name evidence="3" type="ORF">K0625_11860</name>
</gene>
<keyword evidence="1" id="KW-0732">Signal</keyword>
<evidence type="ECO:0000313" key="3">
    <source>
        <dbReference type="EMBL" id="MBW8184370.1"/>
    </source>
</evidence>
<dbReference type="EMBL" id="JAHZST010000007">
    <property type="protein sequence ID" value="MBW8184370.1"/>
    <property type="molecule type" value="Genomic_DNA"/>
</dbReference>
<dbReference type="SMART" id="SM00156">
    <property type="entry name" value="PP2Ac"/>
    <property type="match status" value="1"/>
</dbReference>
<dbReference type="SUPFAM" id="SSF56300">
    <property type="entry name" value="Metallo-dependent phosphatases"/>
    <property type="match status" value="1"/>
</dbReference>
<name>A0ABS7E3Y6_9GAMM</name>
<dbReference type="RefSeq" id="WP_220109890.1">
    <property type="nucleotide sequence ID" value="NZ_JAHZST010000007.1"/>
</dbReference>
<dbReference type="InterPro" id="IPR004843">
    <property type="entry name" value="Calcineurin-like_PHP"/>
</dbReference>
<evidence type="ECO:0000256" key="1">
    <source>
        <dbReference type="SAM" id="SignalP"/>
    </source>
</evidence>
<organism evidence="3 4">
    <name type="scientific">Shewanella nanhaiensis</name>
    <dbReference type="NCBI Taxonomy" id="2864872"/>
    <lineage>
        <taxon>Bacteria</taxon>
        <taxon>Pseudomonadati</taxon>
        <taxon>Pseudomonadota</taxon>
        <taxon>Gammaproteobacteria</taxon>
        <taxon>Alteromonadales</taxon>
        <taxon>Shewanellaceae</taxon>
        <taxon>Shewanella</taxon>
    </lineage>
</organism>
<evidence type="ECO:0000313" key="4">
    <source>
        <dbReference type="Proteomes" id="UP001195963"/>
    </source>
</evidence>
<feature type="domain" description="Serine/threonine specific protein phosphatases" evidence="2">
    <location>
        <begin position="78"/>
        <end position="373"/>
    </location>
</feature>
<dbReference type="PANTHER" id="PTHR46546">
    <property type="entry name" value="SHEWANELLA-LIKE PROTEIN PHOSPHATASE 1"/>
    <property type="match status" value="1"/>
</dbReference>
<dbReference type="Pfam" id="PF00149">
    <property type="entry name" value="Metallophos"/>
    <property type="match status" value="1"/>
</dbReference>
<feature type="chain" id="PRO_5046465575" evidence="1">
    <location>
        <begin position="22"/>
        <end position="374"/>
    </location>
</feature>
<sequence length="374" mass="42827">MKTILTLSVLSLLFVTQSALASEPNSVTTASGTEQFDEHYFDGPYLFYKKGDEQEASDKQHASWICDSTLLTTEITELQLQRPLNCGQLPEPLLNQDAKVVHPDTYTGVKKIVALSDVHGQYDVLIHLLKKQKIIDQNGDWAFGDGHMVMTGDMFDRGHQINEVLWFMYKLDRQASKAGGKLHLLMGNHEQMVMRGDLRYVNERYQTTEKLLNRTYDELYDNSSEIGQWLRSKNTLVKINDSLFLHGGVSSEWLERGLNLERANRLYRANVDKSKEEIRQDPLLNFLFFGNGPTWFRGYFKPDFDENELDKILAYFQVKRVVVGHTSQEQVLGLFDNRVLAIDSSIKNGNSGEILLMKEGHLIRGLYNGNRQAL</sequence>
<accession>A0ABS7E3Y6</accession>
<feature type="signal peptide" evidence="1">
    <location>
        <begin position="1"/>
        <end position="21"/>
    </location>
</feature>
<dbReference type="InterPro" id="IPR006186">
    <property type="entry name" value="Ser/Thr-sp_prot-phosphatase"/>
</dbReference>
<reference evidence="3 4" key="1">
    <citation type="submission" date="2021-07" db="EMBL/GenBank/DDBJ databases">
        <title>Shewanella sp. nov, isolated from SCS.</title>
        <authorList>
            <person name="Cao W.R."/>
        </authorList>
    </citation>
    <scope>NUCLEOTIDE SEQUENCE [LARGE SCALE GENOMIC DNA]</scope>
    <source>
        <strain evidence="3 4">NR704-98</strain>
    </source>
</reference>
<comment type="caution">
    <text evidence="3">The sequence shown here is derived from an EMBL/GenBank/DDBJ whole genome shotgun (WGS) entry which is preliminary data.</text>
</comment>